<reference evidence="3 4" key="1">
    <citation type="submission" date="2024-03" db="EMBL/GenBank/DDBJ databases">
        <title>Human intestinal bacterial collection.</title>
        <authorList>
            <person name="Pauvert C."/>
            <person name="Hitch T.C.A."/>
            <person name="Clavel T."/>
        </authorList>
    </citation>
    <scope>NUCLEOTIDE SEQUENCE [LARGE SCALE GENOMIC DNA]</scope>
    <source>
        <strain evidence="3 4">CLA-AA-H185</strain>
    </source>
</reference>
<accession>A0ABV1HG40</accession>
<comment type="caution">
    <text evidence="3">The sequence shown here is derived from an EMBL/GenBank/DDBJ whole genome shotgun (WGS) entry which is preliminary data.</text>
</comment>
<proteinExistence type="predicted"/>
<dbReference type="EMBL" id="JBBMEX010000015">
    <property type="protein sequence ID" value="MEQ2558669.1"/>
    <property type="molecule type" value="Genomic_DNA"/>
</dbReference>
<feature type="region of interest" description="Disordered" evidence="1">
    <location>
        <begin position="183"/>
        <end position="207"/>
    </location>
</feature>
<evidence type="ECO:0000313" key="3">
    <source>
        <dbReference type="EMBL" id="MEQ2558669.1"/>
    </source>
</evidence>
<dbReference type="NCBIfam" id="TIGR02669">
    <property type="entry name" value="SpoIID_LytB"/>
    <property type="match status" value="1"/>
</dbReference>
<feature type="compositionally biased region" description="Basic and acidic residues" evidence="1">
    <location>
        <begin position="192"/>
        <end position="207"/>
    </location>
</feature>
<evidence type="ECO:0000313" key="4">
    <source>
        <dbReference type="Proteomes" id="UP001454489"/>
    </source>
</evidence>
<dbReference type="InterPro" id="IPR013693">
    <property type="entry name" value="SpoIID/LytB_N"/>
</dbReference>
<protein>
    <submittedName>
        <fullName evidence="3">SpoIID/LytB domain-containing protein</fullName>
    </submittedName>
</protein>
<dbReference type="Proteomes" id="UP001454489">
    <property type="component" value="Unassembled WGS sequence"/>
</dbReference>
<evidence type="ECO:0000259" key="2">
    <source>
        <dbReference type="Pfam" id="PF08486"/>
    </source>
</evidence>
<sequence>MKEKLKLIFSCVLILICLPYFVTYCFQGEPAKATVKTDESIEIAGILASQVPVTVEEEALKAQAVIVRTQLQWCKANKKEAPKPLSKKEMEQLWGQEKYYEFYEKMIRAAGDTNGQVMTFGGKVINPSFHKVSAGMTRDGSQIYKDTPYLLSVKSSEDVLSEDYLSVKFFTKKEFEEKLAGVLQNKEGSQQTDDKSEEKTENTKEEEMKKEIEAYLDTFTIQRDGAEYVTELEKDGNPLDVDAFVQAFELPSPCFFLKEMDGHIRIVIKGCGHGYGLSQYGAEDMAKNKKSYEEILKYYFSGIKIEKMGKH</sequence>
<dbReference type="InterPro" id="IPR013486">
    <property type="entry name" value="SpoIID/LytB"/>
</dbReference>
<dbReference type="RefSeq" id="WP_353531432.1">
    <property type="nucleotide sequence ID" value="NZ_JBBMEX010000015.1"/>
</dbReference>
<feature type="domain" description="Sporulation stage II protein D amidase enhancer LytB N-terminal" evidence="2">
    <location>
        <begin position="43"/>
        <end position="120"/>
    </location>
</feature>
<keyword evidence="4" id="KW-1185">Reference proteome</keyword>
<organism evidence="3 4">
    <name type="scientific">Maccoyibacter intestinihominis</name>
    <dbReference type="NCBI Taxonomy" id="3133499"/>
    <lineage>
        <taxon>Bacteria</taxon>
        <taxon>Bacillati</taxon>
        <taxon>Bacillota</taxon>
        <taxon>Clostridia</taxon>
        <taxon>Lachnospirales</taxon>
        <taxon>Lachnospiraceae</taxon>
        <taxon>Maccoyibacter</taxon>
    </lineage>
</organism>
<dbReference type="Pfam" id="PF08486">
    <property type="entry name" value="SpoIID"/>
    <property type="match status" value="1"/>
</dbReference>
<name>A0ABV1HG40_9FIRM</name>
<gene>
    <name evidence="3" type="ORF">WMO43_12485</name>
</gene>
<evidence type="ECO:0000256" key="1">
    <source>
        <dbReference type="SAM" id="MobiDB-lite"/>
    </source>
</evidence>